<organism evidence="1 2">
    <name type="scientific">Sordaria macrospora</name>
    <dbReference type="NCBI Taxonomy" id="5147"/>
    <lineage>
        <taxon>Eukaryota</taxon>
        <taxon>Fungi</taxon>
        <taxon>Dikarya</taxon>
        <taxon>Ascomycota</taxon>
        <taxon>Pezizomycotina</taxon>
        <taxon>Sordariomycetes</taxon>
        <taxon>Sordariomycetidae</taxon>
        <taxon>Sordariales</taxon>
        <taxon>Sordariaceae</taxon>
        <taxon>Sordaria</taxon>
    </lineage>
</organism>
<name>A0A8S8ZM40_SORMA</name>
<proteinExistence type="predicted"/>
<reference evidence="1 2" key="1">
    <citation type="submission" date="2017-07" db="EMBL/GenBank/DDBJ databases">
        <title>Genome sequence of the Sordaria macrospora wild type strain R19027.</title>
        <authorList>
            <person name="Nowrousian M."/>
            <person name="Teichert I."/>
            <person name="Kueck U."/>
        </authorList>
    </citation>
    <scope>NUCLEOTIDE SEQUENCE [LARGE SCALE GENOMIC DNA]</scope>
    <source>
        <strain evidence="1 2">R19027</strain>
        <tissue evidence="1">Mycelium</tissue>
    </source>
</reference>
<dbReference type="AlphaFoldDB" id="A0A8S8ZM40"/>
<comment type="caution">
    <text evidence="1">The sequence shown here is derived from an EMBL/GenBank/DDBJ whole genome shotgun (WGS) entry which is preliminary data.</text>
</comment>
<accession>A0A8S8ZM40</accession>
<evidence type="ECO:0000313" key="1">
    <source>
        <dbReference type="EMBL" id="KAA8629372.1"/>
    </source>
</evidence>
<protein>
    <submittedName>
        <fullName evidence="1">Uncharacterized protein</fullName>
    </submittedName>
</protein>
<gene>
    <name evidence="1" type="ORF">SMACR_08001</name>
</gene>
<evidence type="ECO:0000313" key="2">
    <source>
        <dbReference type="Proteomes" id="UP000433876"/>
    </source>
</evidence>
<dbReference type="Proteomes" id="UP000433876">
    <property type="component" value="Unassembled WGS sequence"/>
</dbReference>
<dbReference type="VEuPathDB" id="FungiDB:SMAC_08001"/>
<sequence length="216" mass="24562">MPINMQSDYLVLRFEDQGAVQLRIPIPRHNPKAPPCYEMAILPRDVYSNLGAECYRHPYAPELYRLIGARSRRLSAPELTIICRRMRHAIHLGIRRARIAQGLETLNFDAETFDPLPVYTKLPSAGETTEISPFTLSERLPSYGAAYPRGTKRKLEKVADPGDWRCVKRRLMGEKAQAKQGDISGLLSKLQLIDISDMFKRLSLSYTMNDDTSIVN</sequence>
<dbReference type="EMBL" id="NMPR01000138">
    <property type="protein sequence ID" value="KAA8629372.1"/>
    <property type="molecule type" value="Genomic_DNA"/>
</dbReference>